<proteinExistence type="predicted"/>
<gene>
    <name evidence="2" type="ORF">LA749_04095</name>
</gene>
<dbReference type="GO" id="GO:0010181">
    <property type="term" value="F:FMN binding"/>
    <property type="evidence" value="ECO:0007669"/>
    <property type="project" value="InterPro"/>
</dbReference>
<evidence type="ECO:0000259" key="1">
    <source>
        <dbReference type="Pfam" id="PF04205"/>
    </source>
</evidence>
<dbReference type="GeneID" id="78212164"/>
<dbReference type="EMBL" id="CP044496">
    <property type="protein sequence ID" value="QFG51217.1"/>
    <property type="molecule type" value="Genomic_DNA"/>
</dbReference>
<dbReference type="GO" id="GO:0016020">
    <property type="term" value="C:membrane"/>
    <property type="evidence" value="ECO:0007669"/>
    <property type="project" value="InterPro"/>
</dbReference>
<dbReference type="AlphaFoldDB" id="A0A5P5ZHS5"/>
<protein>
    <submittedName>
        <fullName evidence="2">FMN-binding protein</fullName>
    </submittedName>
</protein>
<evidence type="ECO:0000313" key="2">
    <source>
        <dbReference type="EMBL" id="QFG51217.1"/>
    </source>
</evidence>
<dbReference type="Proteomes" id="UP000325393">
    <property type="component" value="Chromosome"/>
</dbReference>
<organism evidence="2 3">
    <name type="scientific">Lactobacillus acetotolerans</name>
    <dbReference type="NCBI Taxonomy" id="1600"/>
    <lineage>
        <taxon>Bacteria</taxon>
        <taxon>Bacillati</taxon>
        <taxon>Bacillota</taxon>
        <taxon>Bacilli</taxon>
        <taxon>Lactobacillales</taxon>
        <taxon>Lactobacillaceae</taxon>
        <taxon>Lactobacillus</taxon>
    </lineage>
</organism>
<name>A0A5P5ZHS5_9LACO</name>
<feature type="domain" description="FMN-binding" evidence="1">
    <location>
        <begin position="3"/>
        <end position="65"/>
    </location>
</feature>
<evidence type="ECO:0000313" key="3">
    <source>
        <dbReference type="Proteomes" id="UP000325393"/>
    </source>
</evidence>
<dbReference type="InterPro" id="IPR007329">
    <property type="entry name" value="FMN-bd"/>
</dbReference>
<dbReference type="RefSeq" id="WP_054681471.1">
    <property type="nucleotide sequence ID" value="NZ_CP044496.1"/>
</dbReference>
<reference evidence="2 3" key="1">
    <citation type="submission" date="2019-09" db="EMBL/GenBank/DDBJ databases">
        <title>Genome sequencing of Lactobacillus acetotolerans.</title>
        <authorList>
            <person name="Kim K."/>
        </authorList>
    </citation>
    <scope>NUCLEOTIDE SEQUENCE [LARGE SCALE GENOMIC DNA]</scope>
    <source>
        <strain evidence="2 3">LA749</strain>
    </source>
</reference>
<dbReference type="Pfam" id="PF04205">
    <property type="entry name" value="FMN_bind"/>
    <property type="match status" value="1"/>
</dbReference>
<sequence>MVDQIKVRVTYDQNNRIIKKVEIIDQNESEDVAENALKVIPQVDAVSGASKISRVIMNAVNDAVKHANA</sequence>
<accession>A0A5P5ZHS5</accession>